<dbReference type="EMBL" id="MFZM01000026">
    <property type="protein sequence ID" value="OGK23080.1"/>
    <property type="molecule type" value="Genomic_DNA"/>
</dbReference>
<keyword evidence="1" id="KW-0812">Transmembrane</keyword>
<dbReference type="Proteomes" id="UP000177159">
    <property type="component" value="Unassembled WGS sequence"/>
</dbReference>
<keyword evidence="1" id="KW-1133">Transmembrane helix</keyword>
<feature type="transmembrane region" description="Helical" evidence="1">
    <location>
        <begin position="20"/>
        <end position="41"/>
    </location>
</feature>
<organism evidence="2 3">
    <name type="scientific">Candidatus Roizmanbacteria bacterium RIFCSPHIGHO2_02_FULL_37_24</name>
    <dbReference type="NCBI Taxonomy" id="1802037"/>
    <lineage>
        <taxon>Bacteria</taxon>
        <taxon>Candidatus Roizmaniibacteriota</taxon>
    </lineage>
</organism>
<protein>
    <submittedName>
        <fullName evidence="2">Uncharacterized protein</fullName>
    </submittedName>
</protein>
<accession>A0A1F7GVL0</accession>
<dbReference type="AlphaFoldDB" id="A0A1F7GVL0"/>
<proteinExistence type="predicted"/>
<reference evidence="2 3" key="1">
    <citation type="journal article" date="2016" name="Nat. Commun.">
        <title>Thousands of microbial genomes shed light on interconnected biogeochemical processes in an aquifer system.</title>
        <authorList>
            <person name="Anantharaman K."/>
            <person name="Brown C.T."/>
            <person name="Hug L.A."/>
            <person name="Sharon I."/>
            <person name="Castelle C.J."/>
            <person name="Probst A.J."/>
            <person name="Thomas B.C."/>
            <person name="Singh A."/>
            <person name="Wilkins M.J."/>
            <person name="Karaoz U."/>
            <person name="Brodie E.L."/>
            <person name="Williams K.H."/>
            <person name="Hubbard S.S."/>
            <person name="Banfield J.F."/>
        </authorList>
    </citation>
    <scope>NUCLEOTIDE SEQUENCE [LARGE SCALE GENOMIC DNA]</scope>
</reference>
<evidence type="ECO:0000313" key="2">
    <source>
        <dbReference type="EMBL" id="OGK23080.1"/>
    </source>
</evidence>
<dbReference type="InterPro" id="IPR043716">
    <property type="entry name" value="DUF5657"/>
</dbReference>
<comment type="caution">
    <text evidence="2">The sequence shown here is derived from an EMBL/GenBank/DDBJ whole genome shotgun (WGS) entry which is preliminary data.</text>
</comment>
<name>A0A1F7GVL0_9BACT</name>
<sequence length="77" mass="8790">MEPLLEFLDAQHLFSFFLKLFGVTLGLLYLFFAVIMIRQVISMKRTVSVKDGGILLIISYIQVSLATVIVFYALFIL</sequence>
<dbReference type="Pfam" id="PF18901">
    <property type="entry name" value="DUF5657"/>
    <property type="match status" value="1"/>
</dbReference>
<gene>
    <name evidence="2" type="ORF">A3C24_04705</name>
</gene>
<keyword evidence="1" id="KW-0472">Membrane</keyword>
<evidence type="ECO:0000256" key="1">
    <source>
        <dbReference type="SAM" id="Phobius"/>
    </source>
</evidence>
<evidence type="ECO:0000313" key="3">
    <source>
        <dbReference type="Proteomes" id="UP000177159"/>
    </source>
</evidence>
<feature type="transmembrane region" description="Helical" evidence="1">
    <location>
        <begin position="53"/>
        <end position="75"/>
    </location>
</feature>